<reference evidence="1" key="2">
    <citation type="submission" date="2020-11" db="EMBL/GenBank/DDBJ databases">
        <authorList>
            <person name="McCartney M.A."/>
            <person name="Auch B."/>
            <person name="Kono T."/>
            <person name="Mallez S."/>
            <person name="Becker A."/>
            <person name="Gohl D.M."/>
            <person name="Silverstein K.A.T."/>
            <person name="Koren S."/>
            <person name="Bechman K.B."/>
            <person name="Herman A."/>
            <person name="Abrahante J.E."/>
            <person name="Garbe J."/>
        </authorList>
    </citation>
    <scope>NUCLEOTIDE SEQUENCE</scope>
    <source>
        <strain evidence="1">Duluth1</strain>
        <tissue evidence="1">Whole animal</tissue>
    </source>
</reference>
<reference evidence="1" key="1">
    <citation type="journal article" date="2019" name="bioRxiv">
        <title>The Genome of the Zebra Mussel, Dreissena polymorpha: A Resource for Invasive Species Research.</title>
        <authorList>
            <person name="McCartney M.A."/>
            <person name="Auch B."/>
            <person name="Kono T."/>
            <person name="Mallez S."/>
            <person name="Zhang Y."/>
            <person name="Obille A."/>
            <person name="Becker A."/>
            <person name="Abrahante J.E."/>
            <person name="Garbe J."/>
            <person name="Badalamenti J.P."/>
            <person name="Herman A."/>
            <person name="Mangelson H."/>
            <person name="Liachko I."/>
            <person name="Sullivan S."/>
            <person name="Sone E.D."/>
            <person name="Koren S."/>
            <person name="Silverstein K.A.T."/>
            <person name="Beckman K.B."/>
            <person name="Gohl D.M."/>
        </authorList>
    </citation>
    <scope>NUCLEOTIDE SEQUENCE</scope>
    <source>
        <strain evidence="1">Duluth1</strain>
        <tissue evidence="1">Whole animal</tissue>
    </source>
</reference>
<dbReference type="Proteomes" id="UP000828390">
    <property type="component" value="Unassembled WGS sequence"/>
</dbReference>
<evidence type="ECO:0000313" key="1">
    <source>
        <dbReference type="EMBL" id="KAH3804938.1"/>
    </source>
</evidence>
<name>A0A9D4FTY0_DREPO</name>
<sequence>MCSNLFPGPDPDSALLARQLVNLHVRVTVRAGRDVYTVTHCEDMHLLEWIELADDVLEVYIEPGYMH</sequence>
<dbReference type="EMBL" id="JAIWYP010000006">
    <property type="protein sequence ID" value="KAH3804938.1"/>
    <property type="molecule type" value="Genomic_DNA"/>
</dbReference>
<organism evidence="1 2">
    <name type="scientific">Dreissena polymorpha</name>
    <name type="common">Zebra mussel</name>
    <name type="synonym">Mytilus polymorpha</name>
    <dbReference type="NCBI Taxonomy" id="45954"/>
    <lineage>
        <taxon>Eukaryota</taxon>
        <taxon>Metazoa</taxon>
        <taxon>Spiralia</taxon>
        <taxon>Lophotrochozoa</taxon>
        <taxon>Mollusca</taxon>
        <taxon>Bivalvia</taxon>
        <taxon>Autobranchia</taxon>
        <taxon>Heteroconchia</taxon>
        <taxon>Euheterodonta</taxon>
        <taxon>Imparidentia</taxon>
        <taxon>Neoheterodontei</taxon>
        <taxon>Myida</taxon>
        <taxon>Dreissenoidea</taxon>
        <taxon>Dreissenidae</taxon>
        <taxon>Dreissena</taxon>
    </lineage>
</organism>
<keyword evidence="2" id="KW-1185">Reference proteome</keyword>
<accession>A0A9D4FTY0</accession>
<dbReference type="AlphaFoldDB" id="A0A9D4FTY0"/>
<evidence type="ECO:0000313" key="2">
    <source>
        <dbReference type="Proteomes" id="UP000828390"/>
    </source>
</evidence>
<protein>
    <submittedName>
        <fullName evidence="1">Uncharacterized protein</fullName>
    </submittedName>
</protein>
<gene>
    <name evidence="1" type="ORF">DPMN_133231</name>
</gene>
<proteinExistence type="predicted"/>
<comment type="caution">
    <text evidence="1">The sequence shown here is derived from an EMBL/GenBank/DDBJ whole genome shotgun (WGS) entry which is preliminary data.</text>
</comment>